<evidence type="ECO:0000256" key="5">
    <source>
        <dbReference type="PROSITE-ProRule" id="PRU00169"/>
    </source>
</evidence>
<reference evidence="7 8" key="1">
    <citation type="journal article" date="2023" name="Plants (Basel)">
        <title>Bridging the Gap: Combining Genomics and Transcriptomics Approaches to Understand Stylosanthes scabra, an Orphan Legume from the Brazilian Caatinga.</title>
        <authorList>
            <person name="Ferreira-Neto J.R.C."/>
            <person name="da Silva M.D."/>
            <person name="Binneck E."/>
            <person name="de Melo N.F."/>
            <person name="da Silva R.H."/>
            <person name="de Melo A.L.T.M."/>
            <person name="Pandolfi V."/>
            <person name="Bustamante F.O."/>
            <person name="Brasileiro-Vidal A.C."/>
            <person name="Benko-Iseppon A.M."/>
        </authorList>
    </citation>
    <scope>NUCLEOTIDE SEQUENCE [LARGE SCALE GENOMIC DNA]</scope>
    <source>
        <tissue evidence="7">Leaves</tissue>
    </source>
</reference>
<dbReference type="InterPro" id="IPR045279">
    <property type="entry name" value="ARR-like"/>
</dbReference>
<keyword evidence="2" id="KW-0902">Two-component regulatory system</keyword>
<comment type="caution">
    <text evidence="5">Lacks conserved residue(s) required for the propagation of feature annotation.</text>
</comment>
<evidence type="ECO:0000313" key="7">
    <source>
        <dbReference type="EMBL" id="MED6186393.1"/>
    </source>
</evidence>
<dbReference type="SUPFAM" id="SSF48445">
    <property type="entry name" value="14-3-3 protein"/>
    <property type="match status" value="1"/>
</dbReference>
<evidence type="ECO:0000256" key="1">
    <source>
        <dbReference type="ARBA" id="ARBA00006141"/>
    </source>
</evidence>
<dbReference type="Gene3D" id="1.20.190.20">
    <property type="entry name" value="14-3-3 domain"/>
    <property type="match status" value="1"/>
</dbReference>
<dbReference type="Proteomes" id="UP001341840">
    <property type="component" value="Unassembled WGS sequence"/>
</dbReference>
<dbReference type="PRINTS" id="PR00305">
    <property type="entry name" value="1433ZETA"/>
</dbReference>
<keyword evidence="4" id="KW-0804">Transcription</keyword>
<dbReference type="Pfam" id="PF00244">
    <property type="entry name" value="14-3-3"/>
    <property type="match status" value="1"/>
</dbReference>
<keyword evidence="8" id="KW-1185">Reference proteome</keyword>
<dbReference type="PANTHER" id="PTHR43874">
    <property type="entry name" value="TWO-COMPONENT RESPONSE REGULATOR"/>
    <property type="match status" value="1"/>
</dbReference>
<name>A0ABU6WQJ9_9FABA</name>
<sequence>MIQEIRHHFMWHRHQPPPPSAVSKPPTLTRHSAASHLVAFVASSLRSPRSPSSSSQPAQPFPLVPSFSPSLCLNHRSRLQKGGSPSISLSDFSIFLSAANVVSDDNMFFSFFFSENRSKGLRVPTHSSPPNSDGNPSLLFSLNLLYQRTLAVAIRLHGGCRRCQLMEFHHNGYCPCLRPRNGYCPSLCPRNVYDLDIAYVEPPTHPIRLGLALNYFVFYYEILNQSDKACSMVKQQPSRSTTYNPLITGTPREGLIDRSKVMILLCDNDSKSSEEVFTFLIRCSYQVVYVKSARQVIDALNAERQYIDIILAEVDLPIKKGMNMLKYIAHDKELC</sequence>
<dbReference type="PROSITE" id="PS50110">
    <property type="entry name" value="RESPONSE_REGULATORY"/>
    <property type="match status" value="1"/>
</dbReference>
<dbReference type="Gene3D" id="3.40.50.2300">
    <property type="match status" value="1"/>
</dbReference>
<keyword evidence="3" id="KW-0805">Transcription regulation</keyword>
<accession>A0ABU6WQJ9</accession>
<dbReference type="PANTHER" id="PTHR43874:SF1">
    <property type="entry name" value="TWO-COMPONENT RESPONSE REGULATOR-LIKE APRR1"/>
    <property type="match status" value="1"/>
</dbReference>
<comment type="similarity">
    <text evidence="1">Belongs to the 14-3-3 family.</text>
</comment>
<comment type="caution">
    <text evidence="7">The sequence shown here is derived from an EMBL/GenBank/DDBJ whole genome shotgun (WGS) entry which is preliminary data.</text>
</comment>
<evidence type="ECO:0000259" key="6">
    <source>
        <dbReference type="PROSITE" id="PS50110"/>
    </source>
</evidence>
<evidence type="ECO:0000256" key="4">
    <source>
        <dbReference type="ARBA" id="ARBA00023163"/>
    </source>
</evidence>
<evidence type="ECO:0000313" key="8">
    <source>
        <dbReference type="Proteomes" id="UP001341840"/>
    </source>
</evidence>
<dbReference type="EMBL" id="JASCZI010181914">
    <property type="protein sequence ID" value="MED6186393.1"/>
    <property type="molecule type" value="Genomic_DNA"/>
</dbReference>
<proteinExistence type="inferred from homology"/>
<gene>
    <name evidence="7" type="primary">TOC1_3</name>
    <name evidence="7" type="ORF">PIB30_066204</name>
</gene>
<dbReference type="InterPro" id="IPR011006">
    <property type="entry name" value="CheY-like_superfamily"/>
</dbReference>
<dbReference type="SUPFAM" id="SSF52172">
    <property type="entry name" value="CheY-like"/>
    <property type="match status" value="1"/>
</dbReference>
<evidence type="ECO:0000256" key="3">
    <source>
        <dbReference type="ARBA" id="ARBA00023015"/>
    </source>
</evidence>
<dbReference type="InterPro" id="IPR036815">
    <property type="entry name" value="14-3-3_dom_sf"/>
</dbReference>
<organism evidence="7 8">
    <name type="scientific">Stylosanthes scabra</name>
    <dbReference type="NCBI Taxonomy" id="79078"/>
    <lineage>
        <taxon>Eukaryota</taxon>
        <taxon>Viridiplantae</taxon>
        <taxon>Streptophyta</taxon>
        <taxon>Embryophyta</taxon>
        <taxon>Tracheophyta</taxon>
        <taxon>Spermatophyta</taxon>
        <taxon>Magnoliopsida</taxon>
        <taxon>eudicotyledons</taxon>
        <taxon>Gunneridae</taxon>
        <taxon>Pentapetalae</taxon>
        <taxon>rosids</taxon>
        <taxon>fabids</taxon>
        <taxon>Fabales</taxon>
        <taxon>Fabaceae</taxon>
        <taxon>Papilionoideae</taxon>
        <taxon>50 kb inversion clade</taxon>
        <taxon>dalbergioids sensu lato</taxon>
        <taxon>Dalbergieae</taxon>
        <taxon>Pterocarpus clade</taxon>
        <taxon>Stylosanthes</taxon>
    </lineage>
</organism>
<protein>
    <submittedName>
        <fullName evidence="7">Tor complex Tor2 interacting protein 1</fullName>
    </submittedName>
</protein>
<feature type="domain" description="Response regulatory" evidence="6">
    <location>
        <begin position="262"/>
        <end position="335"/>
    </location>
</feature>
<dbReference type="InterPro" id="IPR023410">
    <property type="entry name" value="14-3-3_domain"/>
</dbReference>
<dbReference type="InterPro" id="IPR001789">
    <property type="entry name" value="Sig_transdc_resp-reg_receiver"/>
</dbReference>
<dbReference type="InterPro" id="IPR000308">
    <property type="entry name" value="14-3-3"/>
</dbReference>
<evidence type="ECO:0000256" key="2">
    <source>
        <dbReference type="ARBA" id="ARBA00023012"/>
    </source>
</evidence>